<dbReference type="Pfam" id="PF07764">
    <property type="entry name" value="Omega_Repress"/>
    <property type="match status" value="1"/>
</dbReference>
<dbReference type="InterPro" id="IPR010985">
    <property type="entry name" value="Ribbon_hlx_hlx"/>
</dbReference>
<evidence type="ECO:0000259" key="1">
    <source>
        <dbReference type="Pfam" id="PF07764"/>
    </source>
</evidence>
<dbReference type="InterPro" id="IPR013321">
    <property type="entry name" value="Arc_rbn_hlx_hlx"/>
</dbReference>
<dbReference type="SUPFAM" id="SSF47598">
    <property type="entry name" value="Ribbon-helix-helix"/>
    <property type="match status" value="1"/>
</dbReference>
<dbReference type="EMBL" id="SSXL01000015">
    <property type="protein sequence ID" value="TII02311.1"/>
    <property type="molecule type" value="Genomic_DNA"/>
</dbReference>
<evidence type="ECO:0000313" key="3">
    <source>
        <dbReference type="Proteomes" id="UP000309259"/>
    </source>
</evidence>
<name>A0A4T2GWV9_STRSU</name>
<gene>
    <name evidence="2" type="ORF">FAJ35_05335</name>
</gene>
<comment type="caution">
    <text evidence="2">The sequence shown here is derived from an EMBL/GenBank/DDBJ whole genome shotgun (WGS) entry which is preliminary data.</text>
</comment>
<accession>A0A4T2GWV9</accession>
<dbReference type="AlphaFoldDB" id="A0A4T2GWV9"/>
<evidence type="ECO:0000313" key="2">
    <source>
        <dbReference type="EMBL" id="TII02311.1"/>
    </source>
</evidence>
<dbReference type="InterPro" id="IPR011686">
    <property type="entry name" value="Omega_repress"/>
</dbReference>
<dbReference type="GO" id="GO:0006355">
    <property type="term" value="P:regulation of DNA-templated transcription"/>
    <property type="evidence" value="ECO:0007669"/>
    <property type="project" value="InterPro"/>
</dbReference>
<dbReference type="Proteomes" id="UP000309259">
    <property type="component" value="Unassembled WGS sequence"/>
</dbReference>
<sequence length="56" mass="6284">MIVGNLGAQKEKRNDTPISVKKDIMGDKTVRVRADLHHILKFCIIGIEVKLDAKNL</sequence>
<dbReference type="Gene3D" id="1.10.1220.10">
    <property type="entry name" value="Met repressor-like"/>
    <property type="match status" value="1"/>
</dbReference>
<reference evidence="2 3" key="1">
    <citation type="submission" date="2019-04" db="EMBL/GenBank/DDBJ databases">
        <title>Genome analysis of Streptococcus suis strain WUSS327.</title>
        <authorList>
            <person name="Chen H."/>
            <person name="Gao X."/>
            <person name="Wu Z."/>
        </authorList>
    </citation>
    <scope>NUCLEOTIDE SEQUENCE [LARGE SCALE GENOMIC DNA]</scope>
    <source>
        <strain evidence="2 3">WUSS327</strain>
    </source>
</reference>
<protein>
    <submittedName>
        <fullName evidence="2">Peptide-binding protein</fullName>
    </submittedName>
</protein>
<proteinExistence type="predicted"/>
<organism evidence="2 3">
    <name type="scientific">Streptococcus suis</name>
    <dbReference type="NCBI Taxonomy" id="1307"/>
    <lineage>
        <taxon>Bacteria</taxon>
        <taxon>Bacillati</taxon>
        <taxon>Bacillota</taxon>
        <taxon>Bacilli</taxon>
        <taxon>Lactobacillales</taxon>
        <taxon>Streptococcaceae</taxon>
        <taxon>Streptococcus</taxon>
    </lineage>
</organism>
<feature type="domain" description="Omega transcriptional repressor" evidence="1">
    <location>
        <begin position="6"/>
        <end position="42"/>
    </location>
</feature>